<name>A0A366DKP6_9HYPH</name>
<dbReference type="EMBL" id="QNRH01000013">
    <property type="protein sequence ID" value="RBO90505.1"/>
    <property type="molecule type" value="Genomic_DNA"/>
</dbReference>
<sequence>MSSDNESEGSGTQGFLHTPGERAAFLKDLKEAYYTGAVRVRFRDRDVTYRSREEMKAIIDELEGEVSPRIRRNVILTTFARGY</sequence>
<keyword evidence="2" id="KW-1185">Reference proteome</keyword>
<evidence type="ECO:0000313" key="2">
    <source>
        <dbReference type="Proteomes" id="UP000252893"/>
    </source>
</evidence>
<dbReference type="NCBIfam" id="NF047331">
    <property type="entry name" value="phage_HTJ"/>
    <property type="match status" value="1"/>
</dbReference>
<dbReference type="AlphaFoldDB" id="A0A366DKP6"/>
<proteinExistence type="predicted"/>
<dbReference type="Proteomes" id="UP000252893">
    <property type="component" value="Unassembled WGS sequence"/>
</dbReference>
<comment type="caution">
    <text evidence="1">The sequence shown here is derived from an EMBL/GenBank/DDBJ whole genome shotgun (WGS) entry which is preliminary data.</text>
</comment>
<protein>
    <submittedName>
        <fullName evidence="1">Uncharacterized protein</fullName>
    </submittedName>
</protein>
<accession>A0A366DKP6</accession>
<reference evidence="1 2" key="1">
    <citation type="submission" date="2018-06" db="EMBL/GenBank/DDBJ databases">
        <title>Genomic Encyclopedia of Type Strains, Phase IV (KMG-IV): sequencing the most valuable type-strain genomes for metagenomic binning, comparative biology and taxonomic classification.</title>
        <authorList>
            <person name="Goeker M."/>
        </authorList>
    </citation>
    <scope>NUCLEOTIDE SEQUENCE [LARGE SCALE GENOMIC DNA]</scope>
    <source>
        <strain evidence="1 2">DSM 25619</strain>
    </source>
</reference>
<gene>
    <name evidence="1" type="ORF">DFR47_11366</name>
</gene>
<evidence type="ECO:0000313" key="1">
    <source>
        <dbReference type="EMBL" id="RBO90505.1"/>
    </source>
</evidence>
<organism evidence="1 2">
    <name type="scientific">Pseudochrobactrum asaccharolyticum</name>
    <dbReference type="NCBI Taxonomy" id="354351"/>
    <lineage>
        <taxon>Bacteria</taxon>
        <taxon>Pseudomonadati</taxon>
        <taxon>Pseudomonadota</taxon>
        <taxon>Alphaproteobacteria</taxon>
        <taxon>Hyphomicrobiales</taxon>
        <taxon>Brucellaceae</taxon>
        <taxon>Pseudochrobactrum</taxon>
    </lineage>
</organism>
<dbReference type="RefSeq" id="WP_210207352.1">
    <property type="nucleotide sequence ID" value="NZ_JBHEEG010000005.1"/>
</dbReference>